<dbReference type="EMBL" id="PVUB01000006">
    <property type="protein sequence ID" value="PRZ22815.1"/>
    <property type="molecule type" value="Genomic_DNA"/>
</dbReference>
<dbReference type="Proteomes" id="UP000184384">
    <property type="component" value="Unassembled WGS sequence"/>
</dbReference>
<gene>
    <name evidence="1" type="ORF">BC624_10663</name>
    <name evidence="2" type="ORF">SAMN05443373_11059</name>
</gene>
<evidence type="ECO:0000313" key="2">
    <source>
        <dbReference type="EMBL" id="SHH27544.1"/>
    </source>
</evidence>
<dbReference type="EMBL" id="FQWO01000010">
    <property type="protein sequence ID" value="SHH27544.1"/>
    <property type="molecule type" value="Genomic_DNA"/>
</dbReference>
<proteinExistence type="predicted"/>
<dbReference type="STRING" id="280093.SAMN05443373_11059"/>
<dbReference type="AlphaFoldDB" id="A0A1M5RMK4"/>
<reference evidence="2" key="1">
    <citation type="submission" date="2016-11" db="EMBL/GenBank/DDBJ databases">
        <authorList>
            <person name="Jaros S."/>
            <person name="Januszkiewicz K."/>
            <person name="Wedrychowicz H."/>
        </authorList>
    </citation>
    <scope>NUCLEOTIDE SEQUENCE [LARGE SCALE GENOMIC DNA]</scope>
    <source>
        <strain evidence="2">DSM 19729</strain>
    </source>
</reference>
<protein>
    <recommendedName>
        <fullName evidence="5">Nuclease-related domain-containing protein</fullName>
    </recommendedName>
</protein>
<organism evidence="2 3">
    <name type="scientific">Flavobacterium granuli</name>
    <dbReference type="NCBI Taxonomy" id="280093"/>
    <lineage>
        <taxon>Bacteria</taxon>
        <taxon>Pseudomonadati</taxon>
        <taxon>Bacteroidota</taxon>
        <taxon>Flavobacteriia</taxon>
        <taxon>Flavobacteriales</taxon>
        <taxon>Flavobacteriaceae</taxon>
        <taxon>Flavobacterium</taxon>
    </lineage>
</organism>
<accession>A0A1M5RMK4</accession>
<reference evidence="3" key="2">
    <citation type="submission" date="2016-11" db="EMBL/GenBank/DDBJ databases">
        <authorList>
            <person name="Varghese N."/>
            <person name="Submissions S."/>
        </authorList>
    </citation>
    <scope>NUCLEOTIDE SEQUENCE [LARGE SCALE GENOMIC DNA]</scope>
    <source>
        <strain evidence="3">DSM 19729</strain>
    </source>
</reference>
<evidence type="ECO:0000313" key="3">
    <source>
        <dbReference type="Proteomes" id="UP000184384"/>
    </source>
</evidence>
<evidence type="ECO:0008006" key="5">
    <source>
        <dbReference type="Google" id="ProtNLM"/>
    </source>
</evidence>
<sequence length="575" mass="68402">MNDHIEKLSIELKDYIRKYNHQTFVAQCCYICNAHWRTQSNIVELHSPVRQLMYLISLYHSTAFKGNERFEAYGDEYENIVRLLNAIEDCYVSTPENLITPDYTEESLKRLFISNSTFLNYYLNASLSYFEQDVERIRQTFKHFESHIRDETGLEIQDFIDFFFLITNLEIEIYNQHFNHKYNPEEHMLIIKMRDNPTSLTNDELLQVSYLAENGVLGLGIPINKLKESMPSEKVDKILVMFMMIRNENENYLYYTDTCDYLSKPLLMTDPDHIALLYSKQLITAIYDYLFELCKEADKNGRKVLMRREDYLEDKTYEVFRDFFGEEAKIYSNYQVNGPEKDLLILKGKHAYIIECKANKYRIPFRDPIKAYDRINDDFKKSIGKGYQQAKEIEDLFSGDEPFEIKNERGKILETIHPSEFMEVFTIVVTQERFGQIQCDLNHLLEIDENDNFPWAVFIDDLETFLITLKRKKNHLFEFPVFLLEREKLHGRMFCSDELELCAYFLFDRDNFLKYCNSEDLFVSSPDVHQFFDLLYHVGFGFKNELNISDKLKRYSPEALAVINKNKLLKPESFK</sequence>
<evidence type="ECO:0000313" key="4">
    <source>
        <dbReference type="Proteomes" id="UP000237771"/>
    </source>
</evidence>
<reference evidence="1 4" key="3">
    <citation type="submission" date="2018-03" db="EMBL/GenBank/DDBJ databases">
        <title>Genomic Encyclopedia of Archaeal and Bacterial Type Strains, Phase II (KMG-II): from individual species to whole genera.</title>
        <authorList>
            <person name="Goeker M."/>
        </authorList>
    </citation>
    <scope>NUCLEOTIDE SEQUENCE [LARGE SCALE GENOMIC DNA]</scope>
    <source>
        <strain evidence="1 4">DSM 17797</strain>
    </source>
</reference>
<dbReference type="Proteomes" id="UP000237771">
    <property type="component" value="Unassembled WGS sequence"/>
</dbReference>
<keyword evidence="4" id="KW-1185">Reference proteome</keyword>
<evidence type="ECO:0000313" key="1">
    <source>
        <dbReference type="EMBL" id="PRZ22815.1"/>
    </source>
</evidence>
<name>A0A1M5RMK4_9FLAO</name>